<dbReference type="InterPro" id="IPR014347">
    <property type="entry name" value="Tautomerase/MIF_sf"/>
</dbReference>
<name>A0AAD7JVT0_9AGAR</name>
<evidence type="ECO:0000256" key="3">
    <source>
        <dbReference type="ARBA" id="ARBA00022514"/>
    </source>
</evidence>
<dbReference type="PANTHER" id="PTHR11954">
    <property type="entry name" value="D-DOPACHROME DECARBOXYLASE"/>
    <property type="match status" value="1"/>
</dbReference>
<protein>
    <recommendedName>
        <fullName evidence="12">L-dopachrome isomerase</fullName>
        <ecNumber evidence="9">5.3.2.1</ecNumber>
        <ecNumber evidence="8">5.3.3.12</ecNumber>
    </recommendedName>
    <alternativeName>
        <fullName evidence="10">L-dopachrome tautomerase</fullName>
    </alternativeName>
    <alternativeName>
        <fullName evidence="11">Phenylpyruvate tautomerase</fullName>
    </alternativeName>
</protein>
<evidence type="ECO:0000256" key="11">
    <source>
        <dbReference type="ARBA" id="ARBA00041912"/>
    </source>
</evidence>
<dbReference type="EC" id="5.3.2.1" evidence="9"/>
<evidence type="ECO:0000256" key="10">
    <source>
        <dbReference type="ARBA" id="ARBA00041631"/>
    </source>
</evidence>
<proteinExistence type="inferred from homology"/>
<dbReference type="EC" id="5.3.3.12" evidence="8"/>
<dbReference type="GO" id="GO:0050178">
    <property type="term" value="F:phenylpyruvate tautomerase activity"/>
    <property type="evidence" value="ECO:0007669"/>
    <property type="project" value="UniProtKB-EC"/>
</dbReference>
<evidence type="ECO:0000313" key="14">
    <source>
        <dbReference type="Proteomes" id="UP001215598"/>
    </source>
</evidence>
<evidence type="ECO:0000256" key="7">
    <source>
        <dbReference type="ARBA" id="ARBA00036823"/>
    </source>
</evidence>
<comment type="subcellular location">
    <subcellularLocation>
        <location evidence="1">Secreted</location>
    </subcellularLocation>
</comment>
<evidence type="ECO:0000256" key="4">
    <source>
        <dbReference type="ARBA" id="ARBA00022525"/>
    </source>
</evidence>
<dbReference type="GO" id="GO:0004167">
    <property type="term" value="F:dopachrome isomerase activity"/>
    <property type="evidence" value="ECO:0007669"/>
    <property type="project" value="UniProtKB-EC"/>
</dbReference>
<dbReference type="AlphaFoldDB" id="A0AAD7JVT0"/>
<dbReference type="EMBL" id="JARKIB010000015">
    <property type="protein sequence ID" value="KAJ7771567.1"/>
    <property type="molecule type" value="Genomic_DNA"/>
</dbReference>
<evidence type="ECO:0000256" key="2">
    <source>
        <dbReference type="ARBA" id="ARBA00005851"/>
    </source>
</evidence>
<keyword evidence="3" id="KW-0202">Cytokine</keyword>
<comment type="catalytic activity">
    <reaction evidence="7">
        <text>L-dopachrome = 5,6-dihydroxyindole-2-carboxylate</text>
        <dbReference type="Rhea" id="RHEA:13041"/>
        <dbReference type="ChEBI" id="CHEBI:16875"/>
        <dbReference type="ChEBI" id="CHEBI:57509"/>
        <dbReference type="EC" id="5.3.3.12"/>
    </reaction>
</comment>
<evidence type="ECO:0000256" key="6">
    <source>
        <dbReference type="ARBA" id="ARBA00036735"/>
    </source>
</evidence>
<evidence type="ECO:0000256" key="5">
    <source>
        <dbReference type="ARBA" id="ARBA00023235"/>
    </source>
</evidence>
<keyword evidence="14" id="KW-1185">Reference proteome</keyword>
<comment type="caution">
    <text evidence="13">The sequence shown here is derived from an EMBL/GenBank/DDBJ whole genome shotgun (WGS) entry which is preliminary data.</text>
</comment>
<dbReference type="InterPro" id="IPR001398">
    <property type="entry name" value="Macrophage_inhib_fac"/>
</dbReference>
<evidence type="ECO:0000256" key="9">
    <source>
        <dbReference type="ARBA" id="ARBA00039086"/>
    </source>
</evidence>
<comment type="catalytic activity">
    <reaction evidence="6">
        <text>3-phenylpyruvate = enol-phenylpyruvate</text>
        <dbReference type="Rhea" id="RHEA:17097"/>
        <dbReference type="ChEBI" id="CHEBI:16815"/>
        <dbReference type="ChEBI" id="CHEBI:18005"/>
        <dbReference type="EC" id="5.3.2.1"/>
    </reaction>
</comment>
<evidence type="ECO:0000256" key="12">
    <source>
        <dbReference type="ARBA" id="ARBA00042730"/>
    </source>
</evidence>
<dbReference type="Proteomes" id="UP001215598">
    <property type="component" value="Unassembled WGS sequence"/>
</dbReference>
<comment type="similarity">
    <text evidence="2">Belongs to the MIF family.</text>
</comment>
<dbReference type="SUPFAM" id="SSF55331">
    <property type="entry name" value="Tautomerase/MIF"/>
    <property type="match status" value="1"/>
</dbReference>
<dbReference type="PANTHER" id="PTHR11954:SF6">
    <property type="entry name" value="MACROPHAGE MIGRATION INHIBITORY FACTOR"/>
    <property type="match status" value="1"/>
</dbReference>
<dbReference type="GO" id="GO:0005615">
    <property type="term" value="C:extracellular space"/>
    <property type="evidence" value="ECO:0007669"/>
    <property type="project" value="UniProtKB-KW"/>
</dbReference>
<reference evidence="13" key="1">
    <citation type="submission" date="2023-03" db="EMBL/GenBank/DDBJ databases">
        <title>Massive genome expansion in bonnet fungi (Mycena s.s.) driven by repeated elements and novel gene families across ecological guilds.</title>
        <authorList>
            <consortium name="Lawrence Berkeley National Laboratory"/>
            <person name="Harder C.B."/>
            <person name="Miyauchi S."/>
            <person name="Viragh M."/>
            <person name="Kuo A."/>
            <person name="Thoen E."/>
            <person name="Andreopoulos B."/>
            <person name="Lu D."/>
            <person name="Skrede I."/>
            <person name="Drula E."/>
            <person name="Henrissat B."/>
            <person name="Morin E."/>
            <person name="Kohler A."/>
            <person name="Barry K."/>
            <person name="LaButti K."/>
            <person name="Morin E."/>
            <person name="Salamov A."/>
            <person name="Lipzen A."/>
            <person name="Mereny Z."/>
            <person name="Hegedus B."/>
            <person name="Baldrian P."/>
            <person name="Stursova M."/>
            <person name="Weitz H."/>
            <person name="Taylor A."/>
            <person name="Grigoriev I.V."/>
            <person name="Nagy L.G."/>
            <person name="Martin F."/>
            <person name="Kauserud H."/>
        </authorList>
    </citation>
    <scope>NUCLEOTIDE SEQUENCE</scope>
    <source>
        <strain evidence="13">CBHHK182m</strain>
    </source>
</reference>
<dbReference type="Gene3D" id="3.30.429.10">
    <property type="entry name" value="Macrophage Migration Inhibitory Factor"/>
    <property type="match status" value="1"/>
</dbReference>
<organism evidence="13 14">
    <name type="scientific">Mycena metata</name>
    <dbReference type="NCBI Taxonomy" id="1033252"/>
    <lineage>
        <taxon>Eukaryota</taxon>
        <taxon>Fungi</taxon>
        <taxon>Dikarya</taxon>
        <taxon>Basidiomycota</taxon>
        <taxon>Agaricomycotina</taxon>
        <taxon>Agaricomycetes</taxon>
        <taxon>Agaricomycetidae</taxon>
        <taxon>Agaricales</taxon>
        <taxon>Marasmiineae</taxon>
        <taxon>Mycenaceae</taxon>
        <taxon>Mycena</taxon>
    </lineage>
</organism>
<evidence type="ECO:0000313" key="13">
    <source>
        <dbReference type="EMBL" id="KAJ7771567.1"/>
    </source>
</evidence>
<accession>A0AAD7JVT0</accession>
<dbReference type="Pfam" id="PF01187">
    <property type="entry name" value="MIF"/>
    <property type="match status" value="1"/>
</dbReference>
<keyword evidence="5" id="KW-0413">Isomerase</keyword>
<gene>
    <name evidence="13" type="ORF">B0H16DRAFT_188552</name>
</gene>
<keyword evidence="4" id="KW-0964">Secreted</keyword>
<sequence length="96" mass="10838">MPYLELMVNVQVPDSEERALALEFSKLSAETLGKPEAYISVSITYNKTLTFGGTFDPAFQLTIMSLDNFDLEANERYSAAFSEFFKEKLNIPNDRG</sequence>
<evidence type="ECO:0000256" key="1">
    <source>
        <dbReference type="ARBA" id="ARBA00004613"/>
    </source>
</evidence>
<evidence type="ECO:0000256" key="8">
    <source>
        <dbReference type="ARBA" id="ARBA00038932"/>
    </source>
</evidence>